<dbReference type="Gene3D" id="3.40.309.10">
    <property type="entry name" value="Aldehyde Dehydrogenase, Chain A, domain 2"/>
    <property type="match status" value="1"/>
</dbReference>
<protein>
    <submittedName>
        <fullName evidence="3">Acetaldehyde dehydrogenase</fullName>
    </submittedName>
</protein>
<reference evidence="4 6" key="2">
    <citation type="submission" date="2017-12" db="EMBL/GenBank/DDBJ databases">
        <title>Comparative Functional Genomics of Dry Heat Resistant strains isolated from the Viking Spacecraft.</title>
        <authorList>
            <person name="Seuylemezian A."/>
            <person name="Cooper K."/>
            <person name="Vaishampayan P."/>
        </authorList>
    </citation>
    <scope>NUCLEOTIDE SEQUENCE [LARGE SCALE GENOMIC DNA]</scope>
    <source>
        <strain evidence="4 6">ATCC 29669</strain>
    </source>
</reference>
<keyword evidence="6" id="KW-1185">Reference proteome</keyword>
<proteinExistence type="predicted"/>
<dbReference type="Pfam" id="PF00171">
    <property type="entry name" value="Aldedh"/>
    <property type="match status" value="1"/>
</dbReference>
<dbReference type="AlphaFoldDB" id="A0A2N5GI55"/>
<sequence length="510" mass="54876">MELDYDLKSIQEMREAVRRANEAILKFQEFSQEQVDRIVKNMAEAAYQASESLARLAVDETGMGVVEHKKIKNELGSMGVYEAIKDQKTVGVIRTDPVKKITEVAYPFGVIACIIPTTNPTSTAIFKTLISLKAQNGIVVSPHPSAVNCTVEALKICNEAAVEAGAPEGLIGWITTPTMAAATQLMQHHDINLILATGGGGLVRAAYSSGKPAYGVGPGNVPVYIDKTANVNKAVKMIVDSKTFDNGTICATEQSIVVHRNIKEITIRELKNNGAYFLNEAEKAKVENIISPVKGKLNPAIVGRTAETIAEMAGIEVPNGTRILISEENRIGKDIPFSIEKLSPIFALYTADDVEEAKTICLALLNLGGRGHSLSLHSNDETVVNMFGIEMPVSRILVNTLASIGAAGATTGLTASMTLGCGSYGGNITSDNITAHHLINIKRIAYGIKDVSIPKPSKYTKEGIQQNLTTDSVDQIVKQVIREVDMKSTSADPDLVSQLVKSVIEKYQNQ</sequence>
<accession>A0A2N5GI55</accession>
<dbReference type="Proteomes" id="UP000234951">
    <property type="component" value="Unassembled WGS sequence"/>
</dbReference>
<dbReference type="InterPro" id="IPR016163">
    <property type="entry name" value="Ald_DH_C"/>
</dbReference>
<organism evidence="3 5">
    <name type="scientific">Bacillus canaveralius</name>
    <dbReference type="NCBI Taxonomy" id="1403243"/>
    <lineage>
        <taxon>Bacteria</taxon>
        <taxon>Bacillati</taxon>
        <taxon>Bacillota</taxon>
        <taxon>Bacilli</taxon>
        <taxon>Bacillales</taxon>
        <taxon>Bacillaceae</taxon>
        <taxon>Bacillus</taxon>
    </lineage>
</organism>
<dbReference type="GO" id="GO:0016620">
    <property type="term" value="F:oxidoreductase activity, acting on the aldehyde or oxo group of donors, NAD or NADP as acceptor"/>
    <property type="evidence" value="ECO:0007669"/>
    <property type="project" value="InterPro"/>
</dbReference>
<dbReference type="InterPro" id="IPR016162">
    <property type="entry name" value="Ald_DH_N"/>
</dbReference>
<evidence type="ECO:0000259" key="2">
    <source>
        <dbReference type="Pfam" id="PF00171"/>
    </source>
</evidence>
<keyword evidence="1" id="KW-0560">Oxidoreductase</keyword>
<evidence type="ECO:0000313" key="3">
    <source>
        <dbReference type="EMBL" id="PLR80589.1"/>
    </source>
</evidence>
<dbReference type="PANTHER" id="PTHR11699">
    <property type="entry name" value="ALDEHYDE DEHYDROGENASE-RELATED"/>
    <property type="match status" value="1"/>
</dbReference>
<dbReference type="OrthoDB" id="9815791at2"/>
<dbReference type="SUPFAM" id="SSF53720">
    <property type="entry name" value="ALDH-like"/>
    <property type="match status" value="1"/>
</dbReference>
<dbReference type="EMBL" id="PGVD01000057">
    <property type="protein sequence ID" value="PLR92537.1"/>
    <property type="molecule type" value="Genomic_DNA"/>
</dbReference>
<evidence type="ECO:0000256" key="1">
    <source>
        <dbReference type="ARBA" id="ARBA00023002"/>
    </source>
</evidence>
<comment type="caution">
    <text evidence="3">The sequence shown here is derived from an EMBL/GenBank/DDBJ whole genome shotgun (WGS) entry which is preliminary data.</text>
</comment>
<dbReference type="CDD" id="cd07122">
    <property type="entry name" value="ALDH_F20_ACDH"/>
    <property type="match status" value="1"/>
</dbReference>
<dbReference type="InterPro" id="IPR015590">
    <property type="entry name" value="Aldehyde_DH_dom"/>
</dbReference>
<gene>
    <name evidence="3" type="ORF">CU635_17875</name>
    <name evidence="4" type="ORF">CVD25_18630</name>
</gene>
<reference evidence="3 5" key="1">
    <citation type="submission" date="2017-11" db="EMBL/GenBank/DDBJ databases">
        <title>Comparitive Functional Genomics of Dry Heat Resistant strains isolated from the Viking Spacecraft.</title>
        <authorList>
            <person name="Seuylemezian A."/>
            <person name="Cooper K."/>
            <person name="Vaishampayan P."/>
        </authorList>
    </citation>
    <scope>NUCLEOTIDE SEQUENCE [LARGE SCALE GENOMIC DNA]</scope>
    <source>
        <strain evidence="3 5">M4.6</strain>
    </source>
</reference>
<dbReference type="Gene3D" id="3.40.605.10">
    <property type="entry name" value="Aldehyde Dehydrogenase, Chain A, domain 1"/>
    <property type="match status" value="1"/>
</dbReference>
<dbReference type="Proteomes" id="UP000235114">
    <property type="component" value="Unassembled WGS sequence"/>
</dbReference>
<evidence type="ECO:0000313" key="5">
    <source>
        <dbReference type="Proteomes" id="UP000234951"/>
    </source>
</evidence>
<feature type="domain" description="Aldehyde dehydrogenase" evidence="2">
    <location>
        <begin position="11"/>
        <end position="325"/>
    </location>
</feature>
<evidence type="ECO:0000313" key="6">
    <source>
        <dbReference type="Proteomes" id="UP000235114"/>
    </source>
</evidence>
<name>A0A2N5GI55_9BACI</name>
<dbReference type="EMBL" id="PGVA01000049">
    <property type="protein sequence ID" value="PLR80589.1"/>
    <property type="molecule type" value="Genomic_DNA"/>
</dbReference>
<evidence type="ECO:0000313" key="4">
    <source>
        <dbReference type="EMBL" id="PLR92537.1"/>
    </source>
</evidence>
<dbReference type="InterPro" id="IPR016161">
    <property type="entry name" value="Ald_DH/histidinol_DH"/>
</dbReference>